<evidence type="ECO:0000256" key="3">
    <source>
        <dbReference type="ARBA" id="ARBA00023125"/>
    </source>
</evidence>
<evidence type="ECO:0000256" key="5">
    <source>
        <dbReference type="SAM" id="MobiDB-lite"/>
    </source>
</evidence>
<dbReference type="SUPFAM" id="SSF53850">
    <property type="entry name" value="Periplasmic binding protein-like II"/>
    <property type="match status" value="1"/>
</dbReference>
<dbReference type="OrthoDB" id="3388207at2"/>
<feature type="region of interest" description="Disordered" evidence="5">
    <location>
        <begin position="197"/>
        <end position="268"/>
    </location>
</feature>
<proteinExistence type="inferred from homology"/>
<evidence type="ECO:0000256" key="1">
    <source>
        <dbReference type="ARBA" id="ARBA00009437"/>
    </source>
</evidence>
<dbReference type="RefSeq" id="WP_071894440.1">
    <property type="nucleotide sequence ID" value="NZ_CP018135.1"/>
</dbReference>
<dbReference type="GO" id="GO:0032993">
    <property type="term" value="C:protein-DNA complex"/>
    <property type="evidence" value="ECO:0007669"/>
    <property type="project" value="TreeGrafter"/>
</dbReference>
<dbReference type="CDD" id="cd05466">
    <property type="entry name" value="PBP2_LTTR_substrate"/>
    <property type="match status" value="1"/>
</dbReference>
<evidence type="ECO:0000256" key="4">
    <source>
        <dbReference type="ARBA" id="ARBA00023163"/>
    </source>
</evidence>
<accession>A0A1L2ZNK2</accession>
<gene>
    <name evidence="6" type="ORF">BHE16_08050</name>
</gene>
<dbReference type="KEGG" id="nae:BHE16_08050"/>
<keyword evidence="4" id="KW-0804">Transcription</keyword>
<comment type="similarity">
    <text evidence="1">Belongs to the LysR transcriptional regulatory family.</text>
</comment>
<sequence length="268" mass="28961">MAGLNIAYVAGVMPGKWIDRWRARLEEHPLEIFQYDDAAAYVALLESGDADLTFIRWSGDSPASAASSPGKPALHVIPLYEELPVVCAPKDHDIEYFDESVPASAVEGQNFLDVDKYGPKTTLEIVGSGAGLAVMPMSLARLHARKDVVWKVLEGAPSTHVGLAWMRVDPIRPSARAEAIEADPLVAEFIGIVRGRSASSSRQPLTQERQQQEAAEARKARQQSKPAKSSVKPNVAKAKGASATSGSKSGKSSASRRAQPNRTRRRPK</sequence>
<keyword evidence="3" id="KW-0238">DNA-binding</keyword>
<protein>
    <recommendedName>
        <fullName evidence="8">LysR substrate-binding domain-containing protein</fullName>
    </recommendedName>
</protein>
<keyword evidence="2" id="KW-0805">Transcription regulation</keyword>
<dbReference type="EMBL" id="CP018135">
    <property type="protein sequence ID" value="APF40964.1"/>
    <property type="molecule type" value="Genomic_DNA"/>
</dbReference>
<keyword evidence="7" id="KW-1185">Reference proteome</keyword>
<reference evidence="6 7" key="1">
    <citation type="submission" date="2016-11" db="EMBL/GenBank/DDBJ databases">
        <title>Genome sequencing of Zhihengliuella aestuarii B18 antagonistic to Plasmodiophora brassicae.</title>
        <authorList>
            <person name="Luo Y."/>
        </authorList>
    </citation>
    <scope>NUCLEOTIDE SEQUENCE [LARGE SCALE GENOMIC DNA]</scope>
    <source>
        <strain evidence="6 7">B18</strain>
    </source>
</reference>
<evidence type="ECO:0000256" key="2">
    <source>
        <dbReference type="ARBA" id="ARBA00023015"/>
    </source>
</evidence>
<dbReference type="GO" id="GO:0003700">
    <property type="term" value="F:DNA-binding transcription factor activity"/>
    <property type="evidence" value="ECO:0007669"/>
    <property type="project" value="TreeGrafter"/>
</dbReference>
<evidence type="ECO:0000313" key="7">
    <source>
        <dbReference type="Proteomes" id="UP000183530"/>
    </source>
</evidence>
<evidence type="ECO:0008006" key="8">
    <source>
        <dbReference type="Google" id="ProtNLM"/>
    </source>
</evidence>
<dbReference type="AlphaFoldDB" id="A0A1L2ZNK2"/>
<evidence type="ECO:0000313" key="6">
    <source>
        <dbReference type="EMBL" id="APF40964.1"/>
    </source>
</evidence>
<dbReference type="Proteomes" id="UP000183530">
    <property type="component" value="Chromosome"/>
</dbReference>
<dbReference type="PANTHER" id="PTHR30346">
    <property type="entry name" value="TRANSCRIPTIONAL DUAL REGULATOR HCAR-RELATED"/>
    <property type="match status" value="1"/>
</dbReference>
<feature type="compositionally biased region" description="Polar residues" evidence="5">
    <location>
        <begin position="197"/>
        <end position="206"/>
    </location>
</feature>
<dbReference type="PANTHER" id="PTHR30346:SF0">
    <property type="entry name" value="HCA OPERON TRANSCRIPTIONAL ACTIVATOR HCAR"/>
    <property type="match status" value="1"/>
</dbReference>
<dbReference type="STRING" id="556325.BHE16_08050"/>
<organism evidence="6 7">
    <name type="scientific">Neomicrococcus aestuarii</name>
    <dbReference type="NCBI Taxonomy" id="556325"/>
    <lineage>
        <taxon>Bacteria</taxon>
        <taxon>Bacillati</taxon>
        <taxon>Actinomycetota</taxon>
        <taxon>Actinomycetes</taxon>
        <taxon>Micrococcales</taxon>
        <taxon>Micrococcaceae</taxon>
        <taxon>Neomicrococcus</taxon>
    </lineage>
</organism>
<dbReference type="GO" id="GO:0003677">
    <property type="term" value="F:DNA binding"/>
    <property type="evidence" value="ECO:0007669"/>
    <property type="project" value="UniProtKB-KW"/>
</dbReference>
<feature type="compositionally biased region" description="Low complexity" evidence="5">
    <location>
        <begin position="236"/>
        <end position="261"/>
    </location>
</feature>
<name>A0A1L2ZNK2_9MICC</name>